<feature type="transmembrane region" description="Helical" evidence="5">
    <location>
        <begin position="295"/>
        <end position="315"/>
    </location>
</feature>
<evidence type="ECO:0000256" key="3">
    <source>
        <dbReference type="ARBA" id="ARBA00022553"/>
    </source>
</evidence>
<comment type="caution">
    <text evidence="7">The sequence shown here is derived from an EMBL/GenBank/DDBJ whole genome shotgun (WGS) entry which is preliminary data.</text>
</comment>
<feature type="coiled-coil region" evidence="4">
    <location>
        <begin position="410"/>
        <end position="449"/>
    </location>
</feature>
<dbReference type="InterPro" id="IPR005467">
    <property type="entry name" value="His_kinase_dom"/>
</dbReference>
<dbReference type="SMART" id="SM00387">
    <property type="entry name" value="HATPase_c"/>
    <property type="match status" value="1"/>
</dbReference>
<name>A0ABW5M195_9BACT</name>
<feature type="transmembrane region" description="Helical" evidence="5">
    <location>
        <begin position="198"/>
        <end position="219"/>
    </location>
</feature>
<dbReference type="InterPro" id="IPR011622">
    <property type="entry name" value="7TMR_DISM_rcpt_extracell_dom2"/>
</dbReference>
<dbReference type="SUPFAM" id="SSF55874">
    <property type="entry name" value="ATPase domain of HSP90 chaperone/DNA topoisomerase II/histidine kinase"/>
    <property type="match status" value="1"/>
</dbReference>
<feature type="transmembrane region" description="Helical" evidence="5">
    <location>
        <begin position="321"/>
        <end position="342"/>
    </location>
</feature>
<dbReference type="InterPro" id="IPR003594">
    <property type="entry name" value="HATPase_dom"/>
</dbReference>
<dbReference type="GO" id="GO:0005524">
    <property type="term" value="F:ATP binding"/>
    <property type="evidence" value="ECO:0007669"/>
    <property type="project" value="UniProtKB-KW"/>
</dbReference>
<evidence type="ECO:0000256" key="1">
    <source>
        <dbReference type="ARBA" id="ARBA00000085"/>
    </source>
</evidence>
<keyword evidence="5" id="KW-0472">Membrane</keyword>
<dbReference type="PRINTS" id="PR00344">
    <property type="entry name" value="BCTRLSENSOR"/>
</dbReference>
<dbReference type="RefSeq" id="WP_381521833.1">
    <property type="nucleotide sequence ID" value="NZ_JBHULN010000004.1"/>
</dbReference>
<evidence type="ECO:0000256" key="5">
    <source>
        <dbReference type="SAM" id="Phobius"/>
    </source>
</evidence>
<evidence type="ECO:0000256" key="4">
    <source>
        <dbReference type="SAM" id="Coils"/>
    </source>
</evidence>
<feature type="transmembrane region" description="Helical" evidence="5">
    <location>
        <begin position="354"/>
        <end position="374"/>
    </location>
</feature>
<dbReference type="EC" id="2.7.13.3" evidence="2"/>
<evidence type="ECO:0000313" key="8">
    <source>
        <dbReference type="Proteomes" id="UP001597469"/>
    </source>
</evidence>
<feature type="domain" description="Histidine kinase" evidence="6">
    <location>
        <begin position="486"/>
        <end position="726"/>
    </location>
</feature>
<feature type="transmembrane region" description="Helical" evidence="5">
    <location>
        <begin position="386"/>
        <end position="407"/>
    </location>
</feature>
<gene>
    <name evidence="7" type="ORF">ACFSUS_09310</name>
</gene>
<dbReference type="InterPro" id="IPR011623">
    <property type="entry name" value="7TMR_DISM_rcpt_extracell_dom1"/>
</dbReference>
<accession>A0ABW5M195</accession>
<dbReference type="PANTHER" id="PTHR43065:SF42">
    <property type="entry name" value="TWO-COMPONENT SENSOR PPRA"/>
    <property type="match status" value="1"/>
</dbReference>
<reference evidence="8" key="1">
    <citation type="journal article" date="2019" name="Int. J. Syst. Evol. Microbiol.">
        <title>The Global Catalogue of Microorganisms (GCM) 10K type strain sequencing project: providing services to taxonomists for standard genome sequencing and annotation.</title>
        <authorList>
            <consortium name="The Broad Institute Genomics Platform"/>
            <consortium name="The Broad Institute Genome Sequencing Center for Infectious Disease"/>
            <person name="Wu L."/>
            <person name="Ma J."/>
        </authorList>
    </citation>
    <scope>NUCLEOTIDE SEQUENCE [LARGE SCALE GENOMIC DNA]</scope>
    <source>
        <strain evidence="8">KCTC 42805</strain>
    </source>
</reference>
<dbReference type="InterPro" id="IPR036890">
    <property type="entry name" value="HATPase_C_sf"/>
</dbReference>
<feature type="transmembrane region" description="Helical" evidence="5">
    <location>
        <begin position="256"/>
        <end position="274"/>
    </location>
</feature>
<dbReference type="Gene3D" id="3.30.565.10">
    <property type="entry name" value="Histidine kinase-like ATPase, C-terminal domain"/>
    <property type="match status" value="1"/>
</dbReference>
<evidence type="ECO:0000259" key="6">
    <source>
        <dbReference type="PROSITE" id="PS50109"/>
    </source>
</evidence>
<dbReference type="Pfam" id="PF07696">
    <property type="entry name" value="7TMR-DISMED2"/>
    <property type="match status" value="1"/>
</dbReference>
<feature type="transmembrane region" description="Helical" evidence="5">
    <location>
        <begin position="226"/>
        <end position="244"/>
    </location>
</feature>
<dbReference type="SMART" id="SM00388">
    <property type="entry name" value="HisKA"/>
    <property type="match status" value="1"/>
</dbReference>
<comment type="catalytic activity">
    <reaction evidence="1">
        <text>ATP + protein L-histidine = ADP + protein N-phospho-L-histidine.</text>
        <dbReference type="EC" id="2.7.13.3"/>
    </reaction>
</comment>
<dbReference type="InterPro" id="IPR003661">
    <property type="entry name" value="HisK_dim/P_dom"/>
</dbReference>
<dbReference type="InterPro" id="IPR004358">
    <property type="entry name" value="Sig_transdc_His_kin-like_C"/>
</dbReference>
<dbReference type="Pfam" id="PF07695">
    <property type="entry name" value="7TMR-DISM_7TM"/>
    <property type="match status" value="1"/>
</dbReference>
<sequence>MRVYTLLFFLWLGALMTGRAQRGWPPVYEIKTDSGNLVIDTTHFQILEDPEGDYTLEQVQRNSAFRFGAVYNKNRRSHVYWVRMRVKNSLPHDLNLYLCEFNTSYLDMYWLDAKQQWQHQRTGILVPLSEIPDHEGNKERSRLFFRLQPGQKTTIYQRSANAVWQPPIMYLQPQLQTEAYRIKLAYKSLRVDNSWRDYFFKGIMIGILILAVCYNLFIFFSTKDRVFLYFAICLFFFTLDRNGYYVQLSFFADYPYVFRLLYYSFFFLFFTFFIRSIQLFIQPAPELTRLNKATTFLLGLTILVSIIQFLAFGLLPLPANTLGTVIEVLIRVVYILCVIMMVRMIRRDSSDARVALLATAPLFLFWMIALTSSFGVNVSYELWQELLIYIENACFAWMIVFFSGALISRYNSARKRVAQQAIEKEQLEKEREIERNRLIANQNELLERQVNERTAQLQTSLENLRTAQDQLIQKEKLASLGELTAGIAHEIQNPLNFVNNFSEVSTELVTELEEEQEKPDRDSDLEKELLGDLKQNLQKITHHGNRASRIVESMLEHSRTSNGERQPTDLNALCDEYLRLAYHGLRAKDKSFNCQLVTNVEPSSQRLNVVPQEIGRVLLNLFNNAFYAVHQKQKECPDDYQPTVTVKTKYLDNQVEIRVVDNGLGMTEAVQQKIFQPFFTTKPSGEGTGLGLSLSYDIITKGHGGTMHVESEPGKGTEFIIRLPIA</sequence>
<dbReference type="PROSITE" id="PS50109">
    <property type="entry name" value="HIS_KIN"/>
    <property type="match status" value="1"/>
</dbReference>
<dbReference type="Proteomes" id="UP001597469">
    <property type="component" value="Unassembled WGS sequence"/>
</dbReference>
<keyword evidence="5" id="KW-0812">Transmembrane</keyword>
<dbReference type="Pfam" id="PF00512">
    <property type="entry name" value="HisKA"/>
    <property type="match status" value="1"/>
</dbReference>
<organism evidence="7 8">
    <name type="scientific">Spirosoma soli</name>
    <dbReference type="NCBI Taxonomy" id="1770529"/>
    <lineage>
        <taxon>Bacteria</taxon>
        <taxon>Pseudomonadati</taxon>
        <taxon>Bacteroidota</taxon>
        <taxon>Cytophagia</taxon>
        <taxon>Cytophagales</taxon>
        <taxon>Cytophagaceae</taxon>
        <taxon>Spirosoma</taxon>
    </lineage>
</organism>
<evidence type="ECO:0000313" key="7">
    <source>
        <dbReference type="EMBL" id="MFD2570828.1"/>
    </source>
</evidence>
<keyword evidence="5" id="KW-1133">Transmembrane helix</keyword>
<dbReference type="InterPro" id="IPR036097">
    <property type="entry name" value="HisK_dim/P_sf"/>
</dbReference>
<protein>
    <recommendedName>
        <fullName evidence="2">histidine kinase</fullName>
        <ecNumber evidence="2">2.7.13.3</ecNumber>
    </recommendedName>
</protein>
<dbReference type="Pfam" id="PF02518">
    <property type="entry name" value="HATPase_c"/>
    <property type="match status" value="1"/>
</dbReference>
<dbReference type="CDD" id="cd00082">
    <property type="entry name" value="HisKA"/>
    <property type="match status" value="1"/>
</dbReference>
<dbReference type="PANTHER" id="PTHR43065">
    <property type="entry name" value="SENSOR HISTIDINE KINASE"/>
    <property type="match status" value="1"/>
</dbReference>
<evidence type="ECO:0000256" key="2">
    <source>
        <dbReference type="ARBA" id="ARBA00012438"/>
    </source>
</evidence>
<dbReference type="Gene3D" id="2.60.40.2380">
    <property type="match status" value="1"/>
</dbReference>
<keyword evidence="4" id="KW-0175">Coiled coil</keyword>
<keyword evidence="7" id="KW-0067">ATP-binding</keyword>
<dbReference type="Gene3D" id="1.10.287.130">
    <property type="match status" value="1"/>
</dbReference>
<proteinExistence type="predicted"/>
<dbReference type="SUPFAM" id="SSF47384">
    <property type="entry name" value="Homodimeric domain of signal transducing histidine kinase"/>
    <property type="match status" value="1"/>
</dbReference>
<keyword evidence="8" id="KW-1185">Reference proteome</keyword>
<keyword evidence="3" id="KW-0597">Phosphoprotein</keyword>
<dbReference type="EMBL" id="JBHULN010000004">
    <property type="protein sequence ID" value="MFD2570828.1"/>
    <property type="molecule type" value="Genomic_DNA"/>
</dbReference>
<keyword evidence="7" id="KW-0547">Nucleotide-binding</keyword>